<keyword evidence="2" id="KW-1133">Transmembrane helix</keyword>
<gene>
    <name evidence="3" type="ORF">PVT01_120077100</name>
</gene>
<organism evidence="3 4">
    <name type="scientific">Plasmodium vivax</name>
    <name type="common">malaria parasite P. vivax</name>
    <dbReference type="NCBI Taxonomy" id="5855"/>
    <lineage>
        <taxon>Eukaryota</taxon>
        <taxon>Sar</taxon>
        <taxon>Alveolata</taxon>
        <taxon>Apicomplexa</taxon>
        <taxon>Aconoidasida</taxon>
        <taxon>Haemosporida</taxon>
        <taxon>Plasmodiidae</taxon>
        <taxon>Plasmodium</taxon>
        <taxon>Plasmodium (Plasmodium)</taxon>
    </lineage>
</organism>
<feature type="compositionally biased region" description="Polar residues" evidence="1">
    <location>
        <begin position="390"/>
        <end position="407"/>
    </location>
</feature>
<dbReference type="VEuPathDB" id="PlasmoDB:PVX_108765"/>
<proteinExistence type="predicted"/>
<accession>A0A1G4H2P0</accession>
<dbReference type="InterPro" id="IPR008780">
    <property type="entry name" value="Plasmodium_Vir"/>
</dbReference>
<feature type="transmembrane region" description="Helical" evidence="2">
    <location>
        <begin position="713"/>
        <end position="735"/>
    </location>
</feature>
<evidence type="ECO:0000313" key="4">
    <source>
        <dbReference type="Proteomes" id="UP000196402"/>
    </source>
</evidence>
<dbReference type="VEuPathDB" id="PlasmoDB:PVW1_030006700"/>
<dbReference type="Proteomes" id="UP000196402">
    <property type="component" value="Chromosome 12"/>
</dbReference>
<name>A0A1G4H2P0_PLAVI</name>
<protein>
    <submittedName>
        <fullName evidence="3">VIR protein</fullName>
    </submittedName>
</protein>
<dbReference type="VEuPathDB" id="PlasmoDB:PVX_241290"/>
<dbReference type="VEuPathDB" id="PlasmoDB:PVP01_0005870"/>
<dbReference type="AlphaFoldDB" id="A0A1G4H2P0"/>
<dbReference type="EMBL" id="LT615250">
    <property type="protein sequence ID" value="SCO69106.1"/>
    <property type="molecule type" value="Genomic_DNA"/>
</dbReference>
<keyword evidence="2" id="KW-0472">Membrane</keyword>
<feature type="region of interest" description="Disordered" evidence="1">
    <location>
        <begin position="387"/>
        <end position="409"/>
    </location>
</feature>
<sequence>MSKSESEKTFDPDNFIKEDPGLNTSKLFKFYQSLDAQTVKNGNIPALDDDYDGQKKYLAELKKHLDNIFSGWDSICNSTDYEENKCSEYLKYWLYGKIAEKKLKFFRIRELNKYLKELMEKKLSIINENDCRKNFIKCAPIEVLHNKKILYDFLEYYIYLKDKLSKIDENVKGKYCKYITHIFELYHKLYEEDRQWGLSYRYENELNLFRTTFTNESALSSLKSKCNIDNLLIKSFKDVKKTDMLEENQFRGRATSNRSDNNFTNIKSENIIEELPSSKIYVKLSEGASDTEYKSNHCDNLNVDKDQMKEICKKMARNIKTLPNNSEMNGLSHRDRCTYLNFWIYREISKLYPNEDKNLTDITEIANLIDANIKINMDLINDYSNKKNHQTAQSTNRTSSQSPSTSVKNHELSKHEPCYFNYDCTFSECKEMKHLFEYFKNYDEIKKKINCEKKTDDKYYAYLKYMSYLYNKHKYEEECCSWGATVCSDYFLECDEYYDPNKLVSAIESHDQEKCNEIKKLSKPNLSEETSIDPEDENNMYIKYFTCSYVTEPTFDKKRLRCQQPEYSSLRKNKFAAVRPVYKAQTSNSQLRGKKLTINGKTINAVLISDPNAIIKGKTNSETPEHENYYTLFPEIRGAARKAYVKEAKEACKNGTPKKGMETYCERSKRYNDIINGAELQPEKLIDVGNTQNLEDIDSPADTSSINDLLQQLPVRMGAVSLASLGAVTMLFMYYKFTPFGSWLRNTIGGKKKMKHGNQIEPRISVNHQQDHMPQFSQKKRIKIAYQNS</sequence>
<dbReference type="Pfam" id="PF05795">
    <property type="entry name" value="Plasmodium_Vir"/>
    <property type="match status" value="2"/>
</dbReference>
<dbReference type="VEuPathDB" id="PlasmoDB:PVPAM_080005600"/>
<evidence type="ECO:0000256" key="1">
    <source>
        <dbReference type="SAM" id="MobiDB-lite"/>
    </source>
</evidence>
<reference evidence="3 4" key="1">
    <citation type="submission" date="2016-07" db="EMBL/GenBank/DDBJ databases">
        <authorList>
            <consortium name="Pathogen Informatics"/>
        </authorList>
    </citation>
    <scope>NUCLEOTIDE SEQUENCE [LARGE SCALE GENOMIC DNA]</scope>
</reference>
<evidence type="ECO:0000256" key="2">
    <source>
        <dbReference type="SAM" id="Phobius"/>
    </source>
</evidence>
<keyword evidence="2" id="KW-0812">Transmembrane</keyword>
<evidence type="ECO:0000313" key="3">
    <source>
        <dbReference type="EMBL" id="SCO69106.1"/>
    </source>
</evidence>